<keyword evidence="1" id="KW-1133">Transmembrane helix</keyword>
<protein>
    <recommendedName>
        <fullName evidence="4">Thioredoxin domain-containing protein</fullName>
    </recommendedName>
</protein>
<organism evidence="2 3">
    <name type="scientific">Dictyobacter arantiisoli</name>
    <dbReference type="NCBI Taxonomy" id="2014874"/>
    <lineage>
        <taxon>Bacteria</taxon>
        <taxon>Bacillati</taxon>
        <taxon>Chloroflexota</taxon>
        <taxon>Ktedonobacteria</taxon>
        <taxon>Ktedonobacterales</taxon>
        <taxon>Dictyobacteraceae</taxon>
        <taxon>Dictyobacter</taxon>
    </lineage>
</organism>
<dbReference type="Pfam" id="PF13728">
    <property type="entry name" value="TraF"/>
    <property type="match status" value="1"/>
</dbReference>
<sequence length="164" mass="17958">MSELVLQLAIVVLIAVFVFIFIRAGRRFVSEYRRQHAPNPAHGLVSAKSINASTREDIVNAPVAPKVSILAFNDEDNRQCRVLQAPVLRRVIEARGDVVTITTIDAPTSPELMQRYHVSTVPTTVLLDASGKTYTVNYGFTNAQSLLKQIDEIVALAGAQEALS</sequence>
<proteinExistence type="predicted"/>
<comment type="caution">
    <text evidence="2">The sequence shown here is derived from an EMBL/GenBank/DDBJ whole genome shotgun (WGS) entry which is preliminary data.</text>
</comment>
<dbReference type="RefSeq" id="WP_149403610.1">
    <property type="nucleotide sequence ID" value="NZ_BIXY01000081.1"/>
</dbReference>
<dbReference type="InterPro" id="IPR036249">
    <property type="entry name" value="Thioredoxin-like_sf"/>
</dbReference>
<evidence type="ECO:0000313" key="3">
    <source>
        <dbReference type="Proteomes" id="UP000322530"/>
    </source>
</evidence>
<gene>
    <name evidence="2" type="ORF">KDI_43030</name>
</gene>
<dbReference type="EMBL" id="BIXY01000081">
    <property type="protein sequence ID" value="GCF10739.1"/>
    <property type="molecule type" value="Genomic_DNA"/>
</dbReference>
<dbReference type="SUPFAM" id="SSF52833">
    <property type="entry name" value="Thioredoxin-like"/>
    <property type="match status" value="1"/>
</dbReference>
<keyword evidence="1" id="KW-0472">Membrane</keyword>
<dbReference type="AlphaFoldDB" id="A0A5A5TIA6"/>
<dbReference type="OrthoDB" id="162305at2"/>
<feature type="transmembrane region" description="Helical" evidence="1">
    <location>
        <begin position="6"/>
        <end position="25"/>
    </location>
</feature>
<evidence type="ECO:0008006" key="4">
    <source>
        <dbReference type="Google" id="ProtNLM"/>
    </source>
</evidence>
<evidence type="ECO:0000313" key="2">
    <source>
        <dbReference type="EMBL" id="GCF10739.1"/>
    </source>
</evidence>
<dbReference type="InterPro" id="IPR039555">
    <property type="entry name" value="TraF/TrbB"/>
</dbReference>
<dbReference type="Gene3D" id="3.40.30.10">
    <property type="entry name" value="Glutaredoxin"/>
    <property type="match status" value="1"/>
</dbReference>
<keyword evidence="3" id="KW-1185">Reference proteome</keyword>
<reference evidence="2 3" key="1">
    <citation type="submission" date="2019-01" db="EMBL/GenBank/DDBJ databases">
        <title>Draft genome sequence of Dictyobacter sp. Uno17.</title>
        <authorList>
            <person name="Wang C.M."/>
            <person name="Zheng Y."/>
            <person name="Sakai Y."/>
            <person name="Abe K."/>
            <person name="Yokota A."/>
            <person name="Yabe S."/>
        </authorList>
    </citation>
    <scope>NUCLEOTIDE SEQUENCE [LARGE SCALE GENOMIC DNA]</scope>
    <source>
        <strain evidence="2 3">Uno17</strain>
    </source>
</reference>
<accession>A0A5A5TIA6</accession>
<dbReference type="CDD" id="cd02947">
    <property type="entry name" value="TRX_family"/>
    <property type="match status" value="1"/>
</dbReference>
<keyword evidence="1" id="KW-0812">Transmembrane</keyword>
<evidence type="ECO:0000256" key="1">
    <source>
        <dbReference type="SAM" id="Phobius"/>
    </source>
</evidence>
<dbReference type="Proteomes" id="UP000322530">
    <property type="component" value="Unassembled WGS sequence"/>
</dbReference>
<name>A0A5A5TIA6_9CHLR</name>